<proteinExistence type="predicted"/>
<dbReference type="AlphaFoldDB" id="C0C3U6"/>
<dbReference type="EMBL" id="ABYI02000031">
    <property type="protein sequence ID" value="EEG73104.1"/>
    <property type="molecule type" value="Genomic_DNA"/>
</dbReference>
<keyword evidence="2" id="KW-1185">Reference proteome</keyword>
<evidence type="ECO:0000313" key="1">
    <source>
        <dbReference type="EMBL" id="EEG73104.1"/>
    </source>
</evidence>
<organism evidence="1 2">
    <name type="scientific">[Clostridium] hylemonae DSM 15053</name>
    <dbReference type="NCBI Taxonomy" id="553973"/>
    <lineage>
        <taxon>Bacteria</taxon>
        <taxon>Bacillati</taxon>
        <taxon>Bacillota</taxon>
        <taxon>Clostridia</taxon>
        <taxon>Lachnospirales</taxon>
        <taxon>Lachnospiraceae</taxon>
    </lineage>
</organism>
<comment type="caution">
    <text evidence="1">The sequence shown here is derived from an EMBL/GenBank/DDBJ whole genome shotgun (WGS) entry which is preliminary data.</text>
</comment>
<protein>
    <submittedName>
        <fullName evidence="1">Uncharacterized protein</fullName>
    </submittedName>
</protein>
<reference evidence="1" key="1">
    <citation type="submission" date="2009-02" db="EMBL/GenBank/DDBJ databases">
        <authorList>
            <person name="Fulton L."/>
            <person name="Clifton S."/>
            <person name="Fulton B."/>
            <person name="Xu J."/>
            <person name="Minx P."/>
            <person name="Pepin K.H."/>
            <person name="Johnson M."/>
            <person name="Bhonagiri V."/>
            <person name="Nash W.E."/>
            <person name="Mardis E.R."/>
            <person name="Wilson R.K."/>
        </authorList>
    </citation>
    <scope>NUCLEOTIDE SEQUENCE [LARGE SCALE GENOMIC DNA]</scope>
    <source>
        <strain evidence="1">DSM 15053</strain>
    </source>
</reference>
<dbReference type="Proteomes" id="UP000004893">
    <property type="component" value="Unassembled WGS sequence"/>
</dbReference>
<name>C0C3U6_9FIRM</name>
<accession>C0C3U6</accession>
<dbReference type="HOGENOM" id="CLU_3198086_0_0_9"/>
<evidence type="ECO:0000313" key="2">
    <source>
        <dbReference type="Proteomes" id="UP000004893"/>
    </source>
</evidence>
<dbReference type="STRING" id="553973.CLOHYLEM_06758"/>
<gene>
    <name evidence="1" type="ORF">CLOHYLEM_06758</name>
</gene>
<reference evidence="1" key="2">
    <citation type="submission" date="2013-06" db="EMBL/GenBank/DDBJ databases">
        <title>Draft genome sequence of Clostridium hylemonae (DSM 15053).</title>
        <authorList>
            <person name="Sudarsanam P."/>
            <person name="Ley R."/>
            <person name="Guruge J."/>
            <person name="Turnbaugh P.J."/>
            <person name="Mahowald M."/>
            <person name="Liep D."/>
            <person name="Gordon J."/>
        </authorList>
    </citation>
    <scope>NUCLEOTIDE SEQUENCE</scope>
    <source>
        <strain evidence="1">DSM 15053</strain>
    </source>
</reference>
<sequence>MRTVITAKRSRNFRNSWIRMPFSHYWIMHIEACLRIENKIDGRKA</sequence>